<gene>
    <name evidence="2" type="ORF">OXX778_LOCUS10580</name>
</gene>
<feature type="compositionally biased region" description="Polar residues" evidence="1">
    <location>
        <begin position="215"/>
        <end position="233"/>
    </location>
</feature>
<feature type="compositionally biased region" description="Polar residues" evidence="1">
    <location>
        <begin position="326"/>
        <end position="350"/>
    </location>
</feature>
<comment type="caution">
    <text evidence="2">The sequence shown here is derived from an EMBL/GenBank/DDBJ whole genome shotgun (WGS) entry which is preliminary data.</text>
</comment>
<dbReference type="EMBL" id="CAJNOC010001693">
    <property type="protein sequence ID" value="CAF0884317.1"/>
    <property type="molecule type" value="Genomic_DNA"/>
</dbReference>
<evidence type="ECO:0000256" key="1">
    <source>
        <dbReference type="SAM" id="MobiDB-lite"/>
    </source>
</evidence>
<dbReference type="AlphaFoldDB" id="A0A813YH77"/>
<protein>
    <submittedName>
        <fullName evidence="2">Uncharacterized protein</fullName>
    </submittedName>
</protein>
<sequence>MRGQDKIICFYPQSENKSYSAEKTASDCLPRYVIRRNTDEGKKLRIRVNIFEKHQTKISQPTGNCLCYNPCVSCKCCIVCKSGSSTKQKICFNCNSEEIVKTKIPVLKIFSLPEKKRSCILCIDGKPCRACKILNEIQPEKSQSSDDAEEPEIKETKKPDIYKCRLVPLSQLKRKVPCYEELSDSEPEQYCDDYPLSKTYSRLVPQSEERPGSHPNKSSNQFPGPQPENSTVQIPRRQSPIETQGLRPSTHYPSSQVPSVTQKSVPSRSIQPQSGVQPNSEVQTEGKLSSPGSQAVSLPRSSRDHETNKAPTSAPLSQHRGKASNHFPSSQETSGTQKSAPSRSIQPQSEVKTEGSEIVSLPRLSRDHETNKVPTSRPLSEQPTGINRNLRSLTINKPLSSNPIDINPVQTRAKSLAPRQTTRNIEQISQSSPKTGGTFSERPSQQKE</sequence>
<reference evidence="2" key="1">
    <citation type="submission" date="2021-02" db="EMBL/GenBank/DDBJ databases">
        <authorList>
            <person name="Nowell W R."/>
        </authorList>
    </citation>
    <scope>NUCLEOTIDE SEQUENCE</scope>
    <source>
        <strain evidence="2">Ploen Becks lab</strain>
    </source>
</reference>
<feature type="compositionally biased region" description="Polar residues" evidence="1">
    <location>
        <begin position="372"/>
        <end position="448"/>
    </location>
</feature>
<dbReference type="Proteomes" id="UP000663879">
    <property type="component" value="Unassembled WGS sequence"/>
</dbReference>
<dbReference type="OrthoDB" id="10634854at2759"/>
<organism evidence="2 3">
    <name type="scientific">Brachionus calyciflorus</name>
    <dbReference type="NCBI Taxonomy" id="104777"/>
    <lineage>
        <taxon>Eukaryota</taxon>
        <taxon>Metazoa</taxon>
        <taxon>Spiralia</taxon>
        <taxon>Gnathifera</taxon>
        <taxon>Rotifera</taxon>
        <taxon>Eurotatoria</taxon>
        <taxon>Monogononta</taxon>
        <taxon>Pseudotrocha</taxon>
        <taxon>Ploima</taxon>
        <taxon>Brachionidae</taxon>
        <taxon>Brachionus</taxon>
    </lineage>
</organism>
<evidence type="ECO:0000313" key="3">
    <source>
        <dbReference type="Proteomes" id="UP000663879"/>
    </source>
</evidence>
<evidence type="ECO:0000313" key="2">
    <source>
        <dbReference type="EMBL" id="CAF0884317.1"/>
    </source>
</evidence>
<feature type="compositionally biased region" description="Polar residues" evidence="1">
    <location>
        <begin position="251"/>
        <end position="300"/>
    </location>
</feature>
<accession>A0A813YH77</accession>
<keyword evidence="3" id="KW-1185">Reference proteome</keyword>
<feature type="region of interest" description="Disordered" evidence="1">
    <location>
        <begin position="204"/>
        <end position="448"/>
    </location>
</feature>
<name>A0A813YH77_9BILA</name>
<feature type="non-terminal residue" evidence="2">
    <location>
        <position position="448"/>
    </location>
</feature>
<proteinExistence type="predicted"/>